<evidence type="ECO:0000256" key="1">
    <source>
        <dbReference type="ARBA" id="ARBA00022729"/>
    </source>
</evidence>
<evidence type="ECO:0008006" key="5">
    <source>
        <dbReference type="Google" id="ProtNLM"/>
    </source>
</evidence>
<dbReference type="InterPro" id="IPR013517">
    <property type="entry name" value="FG-GAP"/>
</dbReference>
<dbReference type="RefSeq" id="WP_188919702.1">
    <property type="nucleotide sequence ID" value="NZ_BMPZ01000003.1"/>
</dbReference>
<gene>
    <name evidence="3" type="ORF">GCM10009332_16340</name>
</gene>
<dbReference type="AlphaFoldDB" id="A0A917N9H1"/>
<feature type="chain" id="PRO_5036834349" description="VCBS repeat-containing protein" evidence="2">
    <location>
        <begin position="26"/>
        <end position="508"/>
    </location>
</feature>
<dbReference type="SUPFAM" id="SSF69318">
    <property type="entry name" value="Integrin alpha N-terminal domain"/>
    <property type="match status" value="1"/>
</dbReference>
<evidence type="ECO:0000256" key="2">
    <source>
        <dbReference type="SAM" id="SignalP"/>
    </source>
</evidence>
<dbReference type="Gene3D" id="2.130.10.130">
    <property type="entry name" value="Integrin alpha, N-terminal"/>
    <property type="match status" value="2"/>
</dbReference>
<dbReference type="Proteomes" id="UP000613743">
    <property type="component" value="Unassembled WGS sequence"/>
</dbReference>
<organism evidence="3 4">
    <name type="scientific">Shewanella gelidii</name>
    <dbReference type="NCBI Taxonomy" id="1642821"/>
    <lineage>
        <taxon>Bacteria</taxon>
        <taxon>Pseudomonadati</taxon>
        <taxon>Pseudomonadota</taxon>
        <taxon>Gammaproteobacteria</taxon>
        <taxon>Alteromonadales</taxon>
        <taxon>Shewanellaceae</taxon>
        <taxon>Shewanella</taxon>
    </lineage>
</organism>
<keyword evidence="1 2" id="KW-0732">Signal</keyword>
<proteinExistence type="predicted"/>
<dbReference type="Pfam" id="PF13517">
    <property type="entry name" value="FG-GAP_3"/>
    <property type="match status" value="2"/>
</dbReference>
<dbReference type="PANTHER" id="PTHR44103:SF1">
    <property type="entry name" value="PROPROTEIN CONVERTASE P"/>
    <property type="match status" value="1"/>
</dbReference>
<accession>A0A917N9H1</accession>
<dbReference type="InterPro" id="IPR028994">
    <property type="entry name" value="Integrin_alpha_N"/>
</dbReference>
<reference evidence="3" key="2">
    <citation type="submission" date="2020-09" db="EMBL/GenBank/DDBJ databases">
        <authorList>
            <person name="Sun Q."/>
            <person name="Ohkuma M."/>
        </authorList>
    </citation>
    <scope>NUCLEOTIDE SEQUENCE</scope>
    <source>
        <strain evidence="3">JCM 30804</strain>
    </source>
</reference>
<sequence length="508" mass="57013">MDRFSTSICLTVALYSGLASFAVTAQSSHVPGFTPQLLKAPFRLTHQVIPADILPDDGKELVLLGVNDSKQRMLAIYKFDTKSAQYSLAYQHEIPSKYHSFDLSSEYLGQRQTLYFQSSGQVSRYQPTHQQKVFEKVADIDSMLLARYPDFIREDDFVKDINGDQQDDILVSDFRQSHLLLADGAGRFSKLSLPIPAQVQIESNGASYTQTATYFADMNMDNRQDIVTIGEGELQVFYQTPQQKFKTIPEFIPVRQAISSMDWWKKRDAYGEQLDQSDLTYRKVEALKDINNDGVTDLILRYTKSSGVFDRINDYEIFLGQAKQDQLSFANEPSSVVRADGTLTGLKFIDIDDDARDEVLVAGFDIGLSQIIGALLAGSIDQDVYLFKMDEAGHFASQSNISKEVELSFSLTSGQTGNPVVELADINGDGRKDLLLSDGLDSLKIYFGRDHKSLFKSRALTLPFQLPQDGGNLICDDINGDGKEDVLIKYGRQDAKERQRQFRVYLSS</sequence>
<comment type="caution">
    <text evidence="3">The sequence shown here is derived from an EMBL/GenBank/DDBJ whole genome shotgun (WGS) entry which is preliminary data.</text>
</comment>
<evidence type="ECO:0000313" key="3">
    <source>
        <dbReference type="EMBL" id="GGI79664.1"/>
    </source>
</evidence>
<keyword evidence="4" id="KW-1185">Reference proteome</keyword>
<protein>
    <recommendedName>
        <fullName evidence="5">VCBS repeat-containing protein</fullName>
    </recommendedName>
</protein>
<feature type="signal peptide" evidence="2">
    <location>
        <begin position="1"/>
        <end position="25"/>
    </location>
</feature>
<reference evidence="3" key="1">
    <citation type="journal article" date="2014" name="Int. J. Syst. Evol. Microbiol.">
        <title>Complete genome sequence of Corynebacterium casei LMG S-19264T (=DSM 44701T), isolated from a smear-ripened cheese.</title>
        <authorList>
            <consortium name="US DOE Joint Genome Institute (JGI-PGF)"/>
            <person name="Walter F."/>
            <person name="Albersmeier A."/>
            <person name="Kalinowski J."/>
            <person name="Ruckert C."/>
        </authorList>
    </citation>
    <scope>NUCLEOTIDE SEQUENCE</scope>
    <source>
        <strain evidence="3">JCM 30804</strain>
    </source>
</reference>
<dbReference type="PANTHER" id="PTHR44103">
    <property type="entry name" value="PROPROTEIN CONVERTASE P"/>
    <property type="match status" value="1"/>
</dbReference>
<evidence type="ECO:0000313" key="4">
    <source>
        <dbReference type="Proteomes" id="UP000613743"/>
    </source>
</evidence>
<name>A0A917N9H1_9GAMM</name>
<dbReference type="EMBL" id="BMPZ01000003">
    <property type="protein sequence ID" value="GGI79664.1"/>
    <property type="molecule type" value="Genomic_DNA"/>
</dbReference>